<comment type="caution">
    <text evidence="2">The sequence shown here is derived from an EMBL/GenBank/DDBJ whole genome shotgun (WGS) entry which is preliminary data.</text>
</comment>
<evidence type="ECO:0000313" key="2">
    <source>
        <dbReference type="EMBL" id="RHW35563.1"/>
    </source>
</evidence>
<evidence type="ECO:0000256" key="1">
    <source>
        <dbReference type="SAM" id="Phobius"/>
    </source>
</evidence>
<dbReference type="AlphaFoldDB" id="A0A417YPT4"/>
<reference evidence="2 3" key="1">
    <citation type="journal article" date="2007" name="Int. J. Syst. Evol. Microbiol.">
        <title>Oceanobacillus profundus sp. nov., isolated from a deep-sea sediment core.</title>
        <authorList>
            <person name="Kim Y.G."/>
            <person name="Choi D.H."/>
            <person name="Hyun S."/>
            <person name="Cho B.C."/>
        </authorList>
    </citation>
    <scope>NUCLEOTIDE SEQUENCE [LARGE SCALE GENOMIC DNA]</scope>
    <source>
        <strain evidence="2 3">DSM 18246</strain>
    </source>
</reference>
<gene>
    <name evidence="2" type="ORF">D1B32_02765</name>
</gene>
<proteinExistence type="predicted"/>
<sequence length="127" mass="14609">MDPLAFLMLLVVVLVIQAFTGILHVKYYQKKVKKITQQYSEGYLGVGMTKKMFRVGKVAIVVTDKKGTIQECNILSGLTVLSRFAKYKEYVGENIKVIDWEKKKHRLVVQDAVKRVEEQMKREAKVS</sequence>
<keyword evidence="1" id="KW-0472">Membrane</keyword>
<dbReference type="EMBL" id="QWEH01000001">
    <property type="protein sequence ID" value="RHW35563.1"/>
    <property type="molecule type" value="Genomic_DNA"/>
</dbReference>
<feature type="transmembrane region" description="Helical" evidence="1">
    <location>
        <begin position="6"/>
        <end position="25"/>
    </location>
</feature>
<dbReference type="RefSeq" id="WP_095308031.1">
    <property type="nucleotide sequence ID" value="NZ_JAUOPF010000017.1"/>
</dbReference>
<dbReference type="OrthoDB" id="9096700at2"/>
<dbReference type="Pfam" id="PF06923">
    <property type="entry name" value="GutM"/>
    <property type="match status" value="1"/>
</dbReference>
<keyword evidence="3" id="KW-1185">Reference proteome</keyword>
<protein>
    <submittedName>
        <fullName evidence="2">Uncharacterized protein</fullName>
    </submittedName>
</protein>
<name>A0A417YPT4_9BACI</name>
<keyword evidence="1" id="KW-1133">Transmembrane helix</keyword>
<accession>A0A417YPT4</accession>
<organism evidence="2 3">
    <name type="scientific">Oceanobacillus profundus</name>
    <dbReference type="NCBI Taxonomy" id="372463"/>
    <lineage>
        <taxon>Bacteria</taxon>
        <taxon>Bacillati</taxon>
        <taxon>Bacillota</taxon>
        <taxon>Bacilli</taxon>
        <taxon>Bacillales</taxon>
        <taxon>Bacillaceae</taxon>
        <taxon>Oceanobacillus</taxon>
    </lineage>
</organism>
<dbReference type="InterPro" id="IPR009693">
    <property type="entry name" value="Glucitol_operon_activator"/>
</dbReference>
<evidence type="ECO:0000313" key="3">
    <source>
        <dbReference type="Proteomes" id="UP000285456"/>
    </source>
</evidence>
<keyword evidence="1" id="KW-0812">Transmembrane</keyword>
<dbReference type="Proteomes" id="UP000285456">
    <property type="component" value="Unassembled WGS sequence"/>
</dbReference>